<proteinExistence type="inferred from homology"/>
<comment type="similarity">
    <text evidence="1">Belongs to the beta type-B retroviral polymerase family. HERV class-II K(HML-2) pol subfamily.</text>
</comment>
<evidence type="ECO:0000256" key="2">
    <source>
        <dbReference type="ARBA" id="ARBA00012180"/>
    </source>
</evidence>
<name>A0ABD0MU68_CIRMR</name>
<dbReference type="PROSITE" id="PS50994">
    <property type="entry name" value="INTEGRASE"/>
    <property type="match status" value="1"/>
</dbReference>
<keyword evidence="4" id="KW-0479">Metal-binding</keyword>
<evidence type="ECO:0000256" key="5">
    <source>
        <dbReference type="SAM" id="MobiDB-lite"/>
    </source>
</evidence>
<keyword evidence="4" id="KW-0862">Zinc</keyword>
<dbReference type="Pfam" id="PF17921">
    <property type="entry name" value="Integrase_H2C2"/>
    <property type="match status" value="1"/>
</dbReference>
<feature type="compositionally biased region" description="Polar residues" evidence="5">
    <location>
        <begin position="73"/>
        <end position="84"/>
    </location>
</feature>
<evidence type="ECO:0000313" key="9">
    <source>
        <dbReference type="Proteomes" id="UP001529510"/>
    </source>
</evidence>
<feature type="non-terminal residue" evidence="8">
    <location>
        <position position="1"/>
    </location>
</feature>
<protein>
    <recommendedName>
        <fullName evidence="3">Gypsy retrotransposon integrase-like protein 1</fullName>
        <ecNumber evidence="2">3.1.26.4</ecNumber>
    </recommendedName>
</protein>
<feature type="non-terminal residue" evidence="8">
    <location>
        <position position="981"/>
    </location>
</feature>
<dbReference type="Gene3D" id="3.30.70.270">
    <property type="match status" value="2"/>
</dbReference>
<dbReference type="FunFam" id="1.10.340.70:FF:000001">
    <property type="entry name" value="Retrovirus-related Pol polyprotein from transposon gypsy-like Protein"/>
    <property type="match status" value="1"/>
</dbReference>
<feature type="domain" description="CCHC-type" evidence="6">
    <location>
        <begin position="464"/>
        <end position="478"/>
    </location>
</feature>
<dbReference type="Pfam" id="PF00078">
    <property type="entry name" value="RVT_1"/>
    <property type="match status" value="1"/>
</dbReference>
<dbReference type="PROSITE" id="PS50158">
    <property type="entry name" value="ZF_CCHC"/>
    <property type="match status" value="1"/>
</dbReference>
<dbReference type="EMBL" id="JAMKFB020000189">
    <property type="protein sequence ID" value="KAL0152574.1"/>
    <property type="molecule type" value="Genomic_DNA"/>
</dbReference>
<dbReference type="Pfam" id="PF00665">
    <property type="entry name" value="rve"/>
    <property type="match status" value="1"/>
</dbReference>
<dbReference type="InterPro" id="IPR001878">
    <property type="entry name" value="Znf_CCHC"/>
</dbReference>
<sequence length="981" mass="109671">SDESIQATAELPESSQATAELPKPSQVTAELPEPSQVTAGLPEPIQITAELPEPSQATADVPESDQVTADLPESSQASPDLSEPSQVIADFPESIMSEPCHVSADLSESCHVSADFSEPCHISSDLPESHHITAVCPESCHTTEDHLQSCHVLSAAPRCTRSQSLPWASVLSTPPWWAPAPSAPPWWAPVPPGVLLLRPLHPVCSALVGVCSTLEGSCSVHSVLVPCSAGLASVPKSSTSTWTWPSVPPPVPSLLHLPPGLESPLLKRRVMLQWLAGAPWLSTRGHSIPDYVRHSPQPPPSPMAMPATFSGDAAECNGFLFQVNLYIQMQPQRFPSESAIVTFFRFPPHCTATGTLTTSDQLFRLRQDSSSVNKYTVHFCTLAAASGWNEAALLIAYRQGLNPEIHAAMAFYDDAIGLESFYTMYHQSFPMTSCLPVTVPEPKQVDSTRLTRTERNRRLSSGLCLYCGNNGHFIRNCPVKPLRPVYWRIPLESSIYILRWDPCDVTRWNKQCYDQCLSNLPLLRSISVSLASTQVESPEPEVSPEIPAKYMVFQDVFSKQAATRLAPHQPWDCAIELPPGAQLPKGRIYPLSIPEHQAIPSVFQTFMNEMFWEFLHRFVVVYIDDILIYSWNLADHRQHVQQVLHKLREHSLYLKLEKFEFHQPVQFLGNVISTEGVQLDQATVQAIQEWPTPCTVKELQCFLGFSNFYCHFIQNYSMITAPLTSLLRAKRLNPRQARWAVFLTRFNFKITYRPDKDICNATLQEPALPECPEGEIYVPRSQRQNLLGTAHESLGSGHPGSTRTLSLLQARYWWPRMHRDINRYVQSCSVCAMSNTPCHLPAGKLVPLPIPQRPWSHIGVDFVTNHPNSEGNICILVTADRFSKSCKLIPLKGLPTALETAKHVFCNFGLPEEIVSDQAPQFISHVWKAFFKLLGISVNLSSGYHPQTNGQTERKIQELGRYLQSYCEEDQHSWSRFLLWA</sequence>
<dbReference type="PANTHER" id="PTHR37984:SF5">
    <property type="entry name" value="PROTEIN NYNRIN-LIKE"/>
    <property type="match status" value="1"/>
</dbReference>
<keyword evidence="4" id="KW-0863">Zinc-finger</keyword>
<dbReference type="InterPro" id="IPR043128">
    <property type="entry name" value="Rev_trsase/Diguanyl_cyclase"/>
</dbReference>
<dbReference type="InterPro" id="IPR000477">
    <property type="entry name" value="RT_dom"/>
</dbReference>
<dbReference type="InterPro" id="IPR036875">
    <property type="entry name" value="Znf_CCHC_sf"/>
</dbReference>
<dbReference type="GO" id="GO:0006259">
    <property type="term" value="P:DNA metabolic process"/>
    <property type="evidence" value="ECO:0007669"/>
    <property type="project" value="UniProtKB-ARBA"/>
</dbReference>
<comment type="caution">
    <text evidence="8">The sequence shown here is derived from an EMBL/GenBank/DDBJ whole genome shotgun (WGS) entry which is preliminary data.</text>
</comment>
<feature type="domain" description="Integrase catalytic" evidence="7">
    <location>
        <begin position="850"/>
        <end position="981"/>
    </location>
</feature>
<dbReference type="SUPFAM" id="SSF57756">
    <property type="entry name" value="Retrovirus zinc finger-like domains"/>
    <property type="match status" value="1"/>
</dbReference>
<dbReference type="InterPro" id="IPR050951">
    <property type="entry name" value="Retrovirus_Pol_polyprotein"/>
</dbReference>
<dbReference type="GO" id="GO:0008270">
    <property type="term" value="F:zinc ion binding"/>
    <property type="evidence" value="ECO:0007669"/>
    <property type="project" value="UniProtKB-KW"/>
</dbReference>
<keyword evidence="9" id="KW-1185">Reference proteome</keyword>
<dbReference type="AlphaFoldDB" id="A0ABD0MU68"/>
<feature type="compositionally biased region" description="Polar residues" evidence="5">
    <location>
        <begin position="1"/>
        <end position="18"/>
    </location>
</feature>
<dbReference type="CDD" id="cd01647">
    <property type="entry name" value="RT_LTR"/>
    <property type="match status" value="1"/>
</dbReference>
<evidence type="ECO:0000256" key="1">
    <source>
        <dbReference type="ARBA" id="ARBA00010879"/>
    </source>
</evidence>
<evidence type="ECO:0000256" key="4">
    <source>
        <dbReference type="PROSITE-ProRule" id="PRU00047"/>
    </source>
</evidence>
<dbReference type="Gene3D" id="4.10.60.10">
    <property type="entry name" value="Zinc finger, CCHC-type"/>
    <property type="match status" value="1"/>
</dbReference>
<dbReference type="SUPFAM" id="SSF53098">
    <property type="entry name" value="Ribonuclease H-like"/>
    <property type="match status" value="1"/>
</dbReference>
<dbReference type="Proteomes" id="UP001529510">
    <property type="component" value="Unassembled WGS sequence"/>
</dbReference>
<reference evidence="8 9" key="1">
    <citation type="submission" date="2024-05" db="EMBL/GenBank/DDBJ databases">
        <title>Genome sequencing and assembly of Indian major carp, Cirrhinus mrigala (Hamilton, 1822).</title>
        <authorList>
            <person name="Mohindra V."/>
            <person name="Chowdhury L.M."/>
            <person name="Lal K."/>
            <person name="Jena J.K."/>
        </authorList>
    </citation>
    <scope>NUCLEOTIDE SEQUENCE [LARGE SCALE GENOMIC DNA]</scope>
    <source>
        <strain evidence="8">CM1030</strain>
        <tissue evidence="8">Blood</tissue>
    </source>
</reference>
<dbReference type="SUPFAM" id="SSF56672">
    <property type="entry name" value="DNA/RNA polymerases"/>
    <property type="match status" value="1"/>
</dbReference>
<dbReference type="InterPro" id="IPR041588">
    <property type="entry name" value="Integrase_H2C2"/>
</dbReference>
<dbReference type="GO" id="GO:0004523">
    <property type="term" value="F:RNA-DNA hybrid ribonuclease activity"/>
    <property type="evidence" value="ECO:0007669"/>
    <property type="project" value="UniProtKB-EC"/>
</dbReference>
<dbReference type="InterPro" id="IPR036397">
    <property type="entry name" value="RNaseH_sf"/>
</dbReference>
<dbReference type="InterPro" id="IPR012337">
    <property type="entry name" value="RNaseH-like_sf"/>
</dbReference>
<dbReference type="InterPro" id="IPR001584">
    <property type="entry name" value="Integrase_cat-core"/>
</dbReference>
<dbReference type="Gene3D" id="3.30.420.10">
    <property type="entry name" value="Ribonuclease H-like superfamily/Ribonuclease H"/>
    <property type="match status" value="1"/>
</dbReference>
<dbReference type="Gene3D" id="1.10.340.70">
    <property type="match status" value="1"/>
</dbReference>
<evidence type="ECO:0000256" key="3">
    <source>
        <dbReference type="ARBA" id="ARBA00039658"/>
    </source>
</evidence>
<gene>
    <name evidence="8" type="ORF">M9458_052297</name>
</gene>
<evidence type="ECO:0000259" key="7">
    <source>
        <dbReference type="PROSITE" id="PS50994"/>
    </source>
</evidence>
<dbReference type="EC" id="3.1.26.4" evidence="2"/>
<evidence type="ECO:0000259" key="6">
    <source>
        <dbReference type="PROSITE" id="PS50158"/>
    </source>
</evidence>
<dbReference type="PANTHER" id="PTHR37984">
    <property type="entry name" value="PROTEIN CBG26694"/>
    <property type="match status" value="1"/>
</dbReference>
<accession>A0ABD0MU68</accession>
<organism evidence="8 9">
    <name type="scientific">Cirrhinus mrigala</name>
    <name type="common">Mrigala</name>
    <dbReference type="NCBI Taxonomy" id="683832"/>
    <lineage>
        <taxon>Eukaryota</taxon>
        <taxon>Metazoa</taxon>
        <taxon>Chordata</taxon>
        <taxon>Craniata</taxon>
        <taxon>Vertebrata</taxon>
        <taxon>Euteleostomi</taxon>
        <taxon>Actinopterygii</taxon>
        <taxon>Neopterygii</taxon>
        <taxon>Teleostei</taxon>
        <taxon>Ostariophysi</taxon>
        <taxon>Cypriniformes</taxon>
        <taxon>Cyprinidae</taxon>
        <taxon>Labeoninae</taxon>
        <taxon>Labeonini</taxon>
        <taxon>Cirrhinus</taxon>
    </lineage>
</organism>
<evidence type="ECO:0000313" key="8">
    <source>
        <dbReference type="EMBL" id="KAL0152574.1"/>
    </source>
</evidence>
<feature type="region of interest" description="Disordered" evidence="5">
    <location>
        <begin position="1"/>
        <end position="84"/>
    </location>
</feature>
<dbReference type="InterPro" id="IPR043502">
    <property type="entry name" value="DNA/RNA_pol_sf"/>
</dbReference>